<protein>
    <submittedName>
        <fullName evidence="1">Uncharacterized protein</fullName>
    </submittedName>
</protein>
<organism evidence="1 2">
    <name type="scientific">Coprococcus comes</name>
    <dbReference type="NCBI Taxonomy" id="410072"/>
    <lineage>
        <taxon>Bacteria</taxon>
        <taxon>Bacillati</taxon>
        <taxon>Bacillota</taxon>
        <taxon>Clostridia</taxon>
        <taxon>Lachnospirales</taxon>
        <taxon>Lachnospiraceae</taxon>
        <taxon>Coprococcus</taxon>
    </lineage>
</organism>
<sequence>MGFFNFFKKEVPKPKPTVPAVKTVTVEDMKLFPNIGYDFTNIKVYKHTPNSDPCYLIEGINLNKAREDLKKINSIIKEHAKTDKIFSRFSIDVATARFSSEGMKSGHDDFCCLFCSPTTKSGKPAKFPLSMRIAPLSSDEVWKRESSKTGKTIHGRIYYLADGSIGKVEIYCWQGGNGYFIKENYTLKKKN</sequence>
<name>A0A173Z9D6_9FIRM</name>
<proteinExistence type="predicted"/>
<evidence type="ECO:0000313" key="2">
    <source>
        <dbReference type="Proteomes" id="UP000095362"/>
    </source>
</evidence>
<accession>A0A173Z9D6</accession>
<dbReference type="AlphaFoldDB" id="A0A173Z9D6"/>
<reference evidence="1 2" key="1">
    <citation type="submission" date="2015-09" db="EMBL/GenBank/DDBJ databases">
        <authorList>
            <consortium name="Pathogen Informatics"/>
        </authorList>
    </citation>
    <scope>NUCLEOTIDE SEQUENCE [LARGE SCALE GENOMIC DNA]</scope>
    <source>
        <strain evidence="1 2">2789STDY5834866</strain>
    </source>
</reference>
<dbReference type="Proteomes" id="UP000095362">
    <property type="component" value="Unassembled WGS sequence"/>
</dbReference>
<dbReference type="RefSeq" id="WP_055260619.1">
    <property type="nucleotide sequence ID" value="NZ_CYZK01000003.1"/>
</dbReference>
<gene>
    <name evidence="1" type="ORF">ERS852481_00708</name>
</gene>
<evidence type="ECO:0000313" key="1">
    <source>
        <dbReference type="EMBL" id="CUN72403.1"/>
    </source>
</evidence>
<dbReference type="EMBL" id="CYZK01000003">
    <property type="protein sequence ID" value="CUN72403.1"/>
    <property type="molecule type" value="Genomic_DNA"/>
</dbReference>